<evidence type="ECO:0008006" key="3">
    <source>
        <dbReference type="Google" id="ProtNLM"/>
    </source>
</evidence>
<accession>A0A078LXS7</accession>
<keyword evidence="1" id="KW-0472">Membrane</keyword>
<evidence type="ECO:0000313" key="2">
    <source>
        <dbReference type="EMBL" id="CDZ99983.1"/>
    </source>
</evidence>
<proteinExistence type="predicted"/>
<dbReference type="EMBL" id="LN483073">
    <property type="protein sequence ID" value="CDZ99983.1"/>
    <property type="molecule type" value="Genomic_DNA"/>
</dbReference>
<organism evidence="2">
    <name type="scientific">Metalysinibacillus saudimassiliensis</name>
    <dbReference type="NCBI Taxonomy" id="1461583"/>
    <lineage>
        <taxon>Bacteria</taxon>
        <taxon>Bacillati</taxon>
        <taxon>Bacillota</taxon>
        <taxon>Bacilli</taxon>
        <taxon>Bacillales</taxon>
        <taxon>Caryophanaceae</taxon>
        <taxon>Metalysinibacillus</taxon>
    </lineage>
</organism>
<sequence>MNPFEGENINSKRNDAIDAGVGFGVSFGFFTTMFIIAIIFEYVAMN</sequence>
<dbReference type="AlphaFoldDB" id="A0A078LXS7"/>
<dbReference type="InterPro" id="IPR025416">
    <property type="entry name" value="YqzM"/>
</dbReference>
<dbReference type="Pfam" id="PF14141">
    <property type="entry name" value="YqzM"/>
    <property type="match status" value="1"/>
</dbReference>
<protein>
    <recommendedName>
        <fullName evidence="3">YqzM-like protein</fullName>
    </recommendedName>
</protein>
<keyword evidence="1" id="KW-0812">Transmembrane</keyword>
<feature type="transmembrane region" description="Helical" evidence="1">
    <location>
        <begin position="20"/>
        <end position="44"/>
    </location>
</feature>
<reference evidence="2" key="1">
    <citation type="submission" date="2014-07" db="EMBL/GenBank/DDBJ databases">
        <authorList>
            <person name="Urmite Genomes Urmite Genomes"/>
        </authorList>
    </citation>
    <scope>NUCLEOTIDE SEQUENCE</scope>
    <source>
        <strain evidence="2">13S34_air</strain>
    </source>
</reference>
<dbReference type="HOGENOM" id="CLU_213207_0_0_9"/>
<gene>
    <name evidence="2" type="ORF">BN1050_00396</name>
</gene>
<keyword evidence="1" id="KW-1133">Transmembrane helix</keyword>
<name>A0A078LXS7_9BACL</name>
<dbReference type="PATRIC" id="fig|1461583.4.peg.368"/>
<evidence type="ECO:0000256" key="1">
    <source>
        <dbReference type="SAM" id="Phobius"/>
    </source>
</evidence>